<evidence type="ECO:0000313" key="1">
    <source>
        <dbReference type="Proteomes" id="UP000515163"/>
    </source>
</evidence>
<name>A0A6P8IRX5_ACTTE</name>
<evidence type="ECO:0000313" key="2">
    <source>
        <dbReference type="RefSeq" id="XP_031569719.1"/>
    </source>
</evidence>
<dbReference type="Proteomes" id="UP000515163">
    <property type="component" value="Unplaced"/>
</dbReference>
<organism evidence="1 2">
    <name type="scientific">Actinia tenebrosa</name>
    <name type="common">Australian red waratah sea anemone</name>
    <dbReference type="NCBI Taxonomy" id="6105"/>
    <lineage>
        <taxon>Eukaryota</taxon>
        <taxon>Metazoa</taxon>
        <taxon>Cnidaria</taxon>
        <taxon>Anthozoa</taxon>
        <taxon>Hexacorallia</taxon>
        <taxon>Actiniaria</taxon>
        <taxon>Actiniidae</taxon>
        <taxon>Actinia</taxon>
    </lineage>
</organism>
<dbReference type="AlphaFoldDB" id="A0A6P8IRX5"/>
<reference evidence="2" key="1">
    <citation type="submission" date="2025-08" db="UniProtKB">
        <authorList>
            <consortium name="RefSeq"/>
        </authorList>
    </citation>
    <scope>IDENTIFICATION</scope>
    <source>
        <tissue evidence="2">Tentacle</tissue>
    </source>
</reference>
<keyword evidence="1" id="KW-1185">Reference proteome</keyword>
<gene>
    <name evidence="2" type="primary">LOC116304169</name>
</gene>
<protein>
    <submittedName>
        <fullName evidence="2">Uncharacterized protein LOC116304169 isoform X2</fullName>
    </submittedName>
</protein>
<sequence>MTNKDKDAFYCWECSSKHGNCSQDSLHGAIKVHCGNGYDYCAVYRTILSDETPGVFTRACTTSCNMPHVTWVTKTNNTRVKHCLKCCNSEYQCNGLLGDPCSDTNKVQDSFQIVFGCLLLLWNLIG</sequence>
<accession>A0A6P8IRX5</accession>
<proteinExistence type="predicted"/>
<dbReference type="GeneID" id="116304169"/>
<dbReference type="RefSeq" id="XP_031569719.1">
    <property type="nucleotide sequence ID" value="XM_031713859.1"/>
</dbReference>